<name>A0A3B4X7B0_SERLL</name>
<evidence type="ECO:0000256" key="2">
    <source>
        <dbReference type="ARBA" id="ARBA00022859"/>
    </source>
</evidence>
<dbReference type="PANTHER" id="PTHR23268:SF102">
    <property type="entry name" value="IMMUNOGLOBULIN V-SET DOMAIN-CONTAINING PROTEIN"/>
    <property type="match status" value="1"/>
</dbReference>
<dbReference type="Proteomes" id="UP000261360">
    <property type="component" value="Unplaced"/>
</dbReference>
<keyword evidence="1" id="KW-0732">Signal</keyword>
<evidence type="ECO:0000313" key="4">
    <source>
        <dbReference type="Ensembl" id="ENSSLDP00000013559.1"/>
    </source>
</evidence>
<evidence type="ECO:0000259" key="3">
    <source>
        <dbReference type="PROSITE" id="PS50835"/>
    </source>
</evidence>
<dbReference type="Ensembl" id="ENSSLDT00000014061.1">
    <property type="protein sequence ID" value="ENSSLDP00000013559.1"/>
    <property type="gene ID" value="ENSSLDG00000010805.1"/>
</dbReference>
<keyword evidence="2" id="KW-0391">Immunity</keyword>
<dbReference type="InterPro" id="IPR007110">
    <property type="entry name" value="Ig-like_dom"/>
</dbReference>
<dbReference type="InterPro" id="IPR013783">
    <property type="entry name" value="Ig-like_fold"/>
</dbReference>
<sequence>GEKMSLFTFSPTGLTDGSDVTQTPLLLGDEGQSATMNCSQNKGSTYREMYWYRQLPGEGIKQIVFTTAYSAHEYEKGFNQDRFPAQKKLSLNDSAMYFCAARYHSATNHCSSVQIPPHHIFSSAQCAIHLCPFLSLDGSISSFRILY</sequence>
<dbReference type="SUPFAM" id="SSF48726">
    <property type="entry name" value="Immunoglobulin"/>
    <property type="match status" value="1"/>
</dbReference>
<dbReference type="InterPro" id="IPR036179">
    <property type="entry name" value="Ig-like_dom_sf"/>
</dbReference>
<dbReference type="GO" id="GO:0002376">
    <property type="term" value="P:immune system process"/>
    <property type="evidence" value="ECO:0007669"/>
    <property type="project" value="UniProtKB-KW"/>
</dbReference>
<dbReference type="InterPro" id="IPR003599">
    <property type="entry name" value="Ig_sub"/>
</dbReference>
<reference evidence="4" key="1">
    <citation type="submission" date="2025-08" db="UniProtKB">
        <authorList>
            <consortium name="Ensembl"/>
        </authorList>
    </citation>
    <scope>IDENTIFICATION</scope>
</reference>
<dbReference type="GeneTree" id="ENSGT00940000177066"/>
<dbReference type="STRING" id="1841481.ENSSLDP00000013559"/>
<feature type="domain" description="Ig-like" evidence="3">
    <location>
        <begin position="11"/>
        <end position="116"/>
    </location>
</feature>
<dbReference type="Pfam" id="PF07686">
    <property type="entry name" value="V-set"/>
    <property type="match status" value="1"/>
</dbReference>
<keyword evidence="5" id="KW-1185">Reference proteome</keyword>
<proteinExistence type="predicted"/>
<dbReference type="Gene3D" id="2.60.40.10">
    <property type="entry name" value="Immunoglobulins"/>
    <property type="match status" value="1"/>
</dbReference>
<dbReference type="InterPro" id="IPR050413">
    <property type="entry name" value="TCR_beta_variable"/>
</dbReference>
<dbReference type="GO" id="GO:0007166">
    <property type="term" value="P:cell surface receptor signaling pathway"/>
    <property type="evidence" value="ECO:0007669"/>
    <property type="project" value="TreeGrafter"/>
</dbReference>
<dbReference type="AlphaFoldDB" id="A0A3B4X7B0"/>
<dbReference type="PANTHER" id="PTHR23268">
    <property type="entry name" value="T-CELL RECEPTOR BETA CHAIN"/>
    <property type="match status" value="1"/>
</dbReference>
<dbReference type="GO" id="GO:0005886">
    <property type="term" value="C:plasma membrane"/>
    <property type="evidence" value="ECO:0007669"/>
    <property type="project" value="TreeGrafter"/>
</dbReference>
<organism evidence="4 5">
    <name type="scientific">Seriola lalandi dorsalis</name>
    <dbReference type="NCBI Taxonomy" id="1841481"/>
    <lineage>
        <taxon>Eukaryota</taxon>
        <taxon>Metazoa</taxon>
        <taxon>Chordata</taxon>
        <taxon>Craniata</taxon>
        <taxon>Vertebrata</taxon>
        <taxon>Euteleostomi</taxon>
        <taxon>Actinopterygii</taxon>
        <taxon>Neopterygii</taxon>
        <taxon>Teleostei</taxon>
        <taxon>Neoteleostei</taxon>
        <taxon>Acanthomorphata</taxon>
        <taxon>Carangaria</taxon>
        <taxon>Carangiformes</taxon>
        <taxon>Carangidae</taxon>
        <taxon>Seriola</taxon>
    </lineage>
</organism>
<evidence type="ECO:0000256" key="1">
    <source>
        <dbReference type="ARBA" id="ARBA00022729"/>
    </source>
</evidence>
<protein>
    <recommendedName>
        <fullName evidence="3">Ig-like domain-containing protein</fullName>
    </recommendedName>
</protein>
<evidence type="ECO:0000313" key="5">
    <source>
        <dbReference type="Proteomes" id="UP000261360"/>
    </source>
</evidence>
<dbReference type="InterPro" id="IPR013106">
    <property type="entry name" value="Ig_V-set"/>
</dbReference>
<dbReference type="PROSITE" id="PS50835">
    <property type="entry name" value="IG_LIKE"/>
    <property type="match status" value="1"/>
</dbReference>
<dbReference type="SMART" id="SM00409">
    <property type="entry name" value="IG"/>
    <property type="match status" value="1"/>
</dbReference>
<accession>A0A3B4X7B0</accession>
<reference evidence="4" key="2">
    <citation type="submission" date="2025-09" db="UniProtKB">
        <authorList>
            <consortium name="Ensembl"/>
        </authorList>
    </citation>
    <scope>IDENTIFICATION</scope>
</reference>